<reference evidence="1 2" key="1">
    <citation type="submission" date="2021-06" db="EMBL/GenBank/DDBJ databases">
        <authorList>
            <person name="Kallberg Y."/>
            <person name="Tangrot J."/>
            <person name="Rosling A."/>
        </authorList>
    </citation>
    <scope>NUCLEOTIDE SEQUENCE [LARGE SCALE GENOMIC DNA]</scope>
    <source>
        <strain evidence="1 2">120-4 pot B 10/14</strain>
    </source>
</reference>
<dbReference type="EMBL" id="CAJVQB010017688">
    <property type="protein sequence ID" value="CAG8785158.1"/>
    <property type="molecule type" value="Genomic_DNA"/>
</dbReference>
<organism evidence="1 2">
    <name type="scientific">Gigaspora margarita</name>
    <dbReference type="NCBI Taxonomy" id="4874"/>
    <lineage>
        <taxon>Eukaryota</taxon>
        <taxon>Fungi</taxon>
        <taxon>Fungi incertae sedis</taxon>
        <taxon>Mucoromycota</taxon>
        <taxon>Glomeromycotina</taxon>
        <taxon>Glomeromycetes</taxon>
        <taxon>Diversisporales</taxon>
        <taxon>Gigasporaceae</taxon>
        <taxon>Gigaspora</taxon>
    </lineage>
</organism>
<feature type="non-terminal residue" evidence="1">
    <location>
        <position position="73"/>
    </location>
</feature>
<evidence type="ECO:0000313" key="1">
    <source>
        <dbReference type="EMBL" id="CAG8785158.1"/>
    </source>
</evidence>
<proteinExistence type="predicted"/>
<evidence type="ECO:0000313" key="2">
    <source>
        <dbReference type="Proteomes" id="UP000789901"/>
    </source>
</evidence>
<keyword evidence="2" id="KW-1185">Reference proteome</keyword>
<sequence length="73" mass="8351">METDYPMFNMVTNHLTSLSDSPVETVHRDNALRQHFVNTVKYPYTPKQLHTISKKCAIVTFGHVQEDISSTLS</sequence>
<protein>
    <submittedName>
        <fullName evidence="1">13691_t:CDS:1</fullName>
    </submittedName>
</protein>
<accession>A0ABN7VM84</accession>
<dbReference type="Proteomes" id="UP000789901">
    <property type="component" value="Unassembled WGS sequence"/>
</dbReference>
<name>A0ABN7VM84_GIGMA</name>
<comment type="caution">
    <text evidence="1">The sequence shown here is derived from an EMBL/GenBank/DDBJ whole genome shotgun (WGS) entry which is preliminary data.</text>
</comment>
<gene>
    <name evidence="1" type="ORF">GMARGA_LOCUS20311</name>
</gene>